<dbReference type="GO" id="GO:0004065">
    <property type="term" value="F:arylsulfatase activity"/>
    <property type="evidence" value="ECO:0007669"/>
    <property type="project" value="TreeGrafter"/>
</dbReference>
<keyword evidence="6" id="KW-0812">Transmembrane</keyword>
<protein>
    <recommendedName>
        <fullName evidence="8">Sulfatase N-terminal domain-containing protein</fullName>
    </recommendedName>
</protein>
<keyword evidence="5" id="KW-0106">Calcium</keyword>
<keyword evidence="6" id="KW-1133">Transmembrane helix</keyword>
<keyword evidence="4" id="KW-0378">Hydrolase</keyword>
<dbReference type="GO" id="GO:0046872">
    <property type="term" value="F:metal ion binding"/>
    <property type="evidence" value="ECO:0007669"/>
    <property type="project" value="UniProtKB-KW"/>
</dbReference>
<evidence type="ECO:0000256" key="7">
    <source>
        <dbReference type="SAM" id="SignalP"/>
    </source>
</evidence>
<reference evidence="9" key="1">
    <citation type="submission" date="2019-08" db="EMBL/GenBank/DDBJ databases">
        <title>The improved chromosome-level genome for the pearl oyster Pinctada fucata martensii using PacBio sequencing and Hi-C.</title>
        <authorList>
            <person name="Zheng Z."/>
        </authorList>
    </citation>
    <scope>NUCLEOTIDE SEQUENCE</scope>
    <source>
        <strain evidence="9">ZZ-2019</strain>
        <tissue evidence="9">Adductor muscle</tissue>
    </source>
</reference>
<evidence type="ECO:0000256" key="3">
    <source>
        <dbReference type="ARBA" id="ARBA00022723"/>
    </source>
</evidence>
<evidence type="ECO:0000256" key="1">
    <source>
        <dbReference type="ARBA" id="ARBA00001913"/>
    </source>
</evidence>
<evidence type="ECO:0000256" key="2">
    <source>
        <dbReference type="ARBA" id="ARBA00008779"/>
    </source>
</evidence>
<dbReference type="Pfam" id="PF00884">
    <property type="entry name" value="Sulfatase"/>
    <property type="match status" value="1"/>
</dbReference>
<dbReference type="InterPro" id="IPR000917">
    <property type="entry name" value="Sulfatase_N"/>
</dbReference>
<evidence type="ECO:0000256" key="5">
    <source>
        <dbReference type="ARBA" id="ARBA00022837"/>
    </source>
</evidence>
<dbReference type="PANTHER" id="PTHR42693:SF49">
    <property type="entry name" value="SULFATASE N-TERMINAL DOMAIN-CONTAINING PROTEIN"/>
    <property type="match status" value="1"/>
</dbReference>
<keyword evidence="3" id="KW-0479">Metal-binding</keyword>
<accession>A0AA88XW90</accession>
<dbReference type="PANTHER" id="PTHR42693">
    <property type="entry name" value="ARYLSULFATASE FAMILY MEMBER"/>
    <property type="match status" value="1"/>
</dbReference>
<comment type="cofactor">
    <cofactor evidence="1">
        <name>Ca(2+)</name>
        <dbReference type="ChEBI" id="CHEBI:29108"/>
    </cofactor>
</comment>
<keyword evidence="10" id="KW-1185">Reference proteome</keyword>
<keyword evidence="6" id="KW-0472">Membrane</keyword>
<organism evidence="9 10">
    <name type="scientific">Pinctada imbricata</name>
    <name type="common">Atlantic pearl-oyster</name>
    <name type="synonym">Pinctada martensii</name>
    <dbReference type="NCBI Taxonomy" id="66713"/>
    <lineage>
        <taxon>Eukaryota</taxon>
        <taxon>Metazoa</taxon>
        <taxon>Spiralia</taxon>
        <taxon>Lophotrochozoa</taxon>
        <taxon>Mollusca</taxon>
        <taxon>Bivalvia</taxon>
        <taxon>Autobranchia</taxon>
        <taxon>Pteriomorphia</taxon>
        <taxon>Pterioida</taxon>
        <taxon>Pterioidea</taxon>
        <taxon>Pteriidae</taxon>
        <taxon>Pinctada</taxon>
    </lineage>
</organism>
<evidence type="ECO:0000256" key="4">
    <source>
        <dbReference type="ARBA" id="ARBA00022801"/>
    </source>
</evidence>
<dbReference type="Gene3D" id="3.40.720.10">
    <property type="entry name" value="Alkaline Phosphatase, subunit A"/>
    <property type="match status" value="1"/>
</dbReference>
<feature type="signal peptide" evidence="7">
    <location>
        <begin position="1"/>
        <end position="18"/>
    </location>
</feature>
<dbReference type="InterPro" id="IPR024607">
    <property type="entry name" value="Sulfatase_CS"/>
</dbReference>
<dbReference type="Proteomes" id="UP001186944">
    <property type="component" value="Unassembled WGS sequence"/>
</dbReference>
<evidence type="ECO:0000313" key="10">
    <source>
        <dbReference type="Proteomes" id="UP001186944"/>
    </source>
</evidence>
<gene>
    <name evidence="9" type="ORF">FSP39_018297</name>
</gene>
<dbReference type="InterPro" id="IPR050738">
    <property type="entry name" value="Sulfatase"/>
</dbReference>
<comment type="similarity">
    <text evidence="2">Belongs to the sulfatase family.</text>
</comment>
<dbReference type="PROSITE" id="PS00523">
    <property type="entry name" value="SULFATASE_1"/>
    <property type="match status" value="1"/>
</dbReference>
<feature type="transmembrane region" description="Helical" evidence="6">
    <location>
        <begin position="128"/>
        <end position="151"/>
    </location>
</feature>
<dbReference type="SUPFAM" id="SSF53649">
    <property type="entry name" value="Alkaline phosphatase-like"/>
    <property type="match status" value="1"/>
</dbReference>
<evidence type="ECO:0000259" key="8">
    <source>
        <dbReference type="Pfam" id="PF00884"/>
    </source>
</evidence>
<feature type="chain" id="PRO_5041725503" description="Sulfatase N-terminal domain-containing protein" evidence="7">
    <location>
        <begin position="19"/>
        <end position="491"/>
    </location>
</feature>
<name>A0AA88XW90_PINIB</name>
<evidence type="ECO:0000313" key="9">
    <source>
        <dbReference type="EMBL" id="KAK3093631.1"/>
    </source>
</evidence>
<dbReference type="Pfam" id="PF14707">
    <property type="entry name" value="Sulfatase_C"/>
    <property type="match status" value="1"/>
</dbReference>
<dbReference type="EMBL" id="VSWD01000009">
    <property type="protein sequence ID" value="KAK3093631.1"/>
    <property type="molecule type" value="Genomic_DNA"/>
</dbReference>
<feature type="domain" description="Sulfatase N-terminal" evidence="8">
    <location>
        <begin position="25"/>
        <end position="334"/>
    </location>
</feature>
<dbReference type="InterPro" id="IPR017850">
    <property type="entry name" value="Alkaline_phosphatase_core_sf"/>
</dbReference>
<evidence type="ECO:0000256" key="6">
    <source>
        <dbReference type="SAM" id="Phobius"/>
    </source>
</evidence>
<keyword evidence="7" id="KW-0732">Signal</keyword>
<comment type="caution">
    <text evidence="9">The sequence shown here is derived from an EMBL/GenBank/DDBJ whole genome shotgun (WGS) entry which is preliminary data.</text>
</comment>
<dbReference type="Gene3D" id="3.30.1120.10">
    <property type="match status" value="1"/>
</dbReference>
<dbReference type="AlphaFoldDB" id="A0AA88XW90"/>
<proteinExistence type="inferred from homology"/>
<sequence>MERLIALLTFVSVTHVQGNPLGFKPNIVILLADDLGYGDVGCYGNTTLRTPNMDALAKDGVKLTHHLAAESVCAPSRAAMLTGRYPVRTGLVATNRMRVNMFIANYVGLPDNETTIAELAKTVDYKTALIGILGFLFLNSIVFIPVTYLFFVFEHLEILNSVLFRNYDVVEQPIQLETLHDRYTKEGVQFLEERSKDNNPFLLMMSYDHAHTALRTSERFRGKSKHGRYGDAVEELDDGIGEIMNALDRFGFGRNTLVYMTSDNGAHLEERGVNGEVDGGSNGILKGGKLHGAVDGGIRIPGIFRFPAVLPSNIVIDEPTMQMDTFTTFAKLIGAKIPQNIQIDGKDLMPLLKRKKSQTPHQFFYHYCGEKLQSARYRPKTGNKVWKLVYETPDYLPGQNRCTFACICFQSIQLEEPLLYEMVSDPGEENPENIIDHMEIVKTIQEAVKKHKESLQPVPSMMTWYKVLWRPNMQPCCNFPYCNCKDPVHQS</sequence>